<dbReference type="EMBL" id="UINC01029216">
    <property type="protein sequence ID" value="SVB11571.1"/>
    <property type="molecule type" value="Genomic_DNA"/>
</dbReference>
<protein>
    <recommendedName>
        <fullName evidence="1">Nitroreductase domain-containing protein</fullName>
    </recommendedName>
</protein>
<proteinExistence type="predicted"/>
<feature type="domain" description="Nitroreductase" evidence="1">
    <location>
        <begin position="25"/>
        <end position="196"/>
    </location>
</feature>
<organism evidence="2">
    <name type="scientific">marine metagenome</name>
    <dbReference type="NCBI Taxonomy" id="408172"/>
    <lineage>
        <taxon>unclassified sequences</taxon>
        <taxon>metagenomes</taxon>
        <taxon>ecological metagenomes</taxon>
    </lineage>
</organism>
<dbReference type="InterPro" id="IPR050627">
    <property type="entry name" value="Nitroreductase/BluB"/>
</dbReference>
<dbReference type="SUPFAM" id="SSF55469">
    <property type="entry name" value="FMN-dependent nitroreductase-like"/>
    <property type="match status" value="1"/>
</dbReference>
<dbReference type="CDD" id="cd02062">
    <property type="entry name" value="Nitro_FMN_reductase"/>
    <property type="match status" value="1"/>
</dbReference>
<dbReference type="InterPro" id="IPR000415">
    <property type="entry name" value="Nitroreductase-like"/>
</dbReference>
<dbReference type="PANTHER" id="PTHR23026:SF123">
    <property type="entry name" value="NAD(P)H NITROREDUCTASE RV3131-RELATED"/>
    <property type="match status" value="1"/>
</dbReference>
<dbReference type="GO" id="GO:0016491">
    <property type="term" value="F:oxidoreductase activity"/>
    <property type="evidence" value="ECO:0007669"/>
    <property type="project" value="InterPro"/>
</dbReference>
<sequence length="220" mass="24574">MVVKKADLPHGQEPTNNIWEVIYTQRAIRYWQSKKVPRELLEQVIEAGSKAPSGSNLQPWIFLVIDEDDKRRAISAALREVFEASPAKLLVEAGENSEDRTQRLMLRGAREFFSKLEKAPALIIPCLYNLASPTQDPTSLLAGSSIYTAVQNIMLSARALGLGTVMTTAQGMIETTLRELLKIPDDAYPVAFIPIGFPEANFGPTTRKDLDEILCWNEWS</sequence>
<dbReference type="Gene3D" id="3.40.109.10">
    <property type="entry name" value="NADH Oxidase"/>
    <property type="match status" value="1"/>
</dbReference>
<gene>
    <name evidence="2" type="ORF">METZ01_LOCUS164425</name>
</gene>
<dbReference type="Pfam" id="PF00881">
    <property type="entry name" value="Nitroreductase"/>
    <property type="match status" value="1"/>
</dbReference>
<name>A0A382BDI5_9ZZZZ</name>
<evidence type="ECO:0000313" key="2">
    <source>
        <dbReference type="EMBL" id="SVB11571.1"/>
    </source>
</evidence>
<dbReference type="PANTHER" id="PTHR23026">
    <property type="entry name" value="NADPH NITROREDUCTASE"/>
    <property type="match status" value="1"/>
</dbReference>
<dbReference type="AlphaFoldDB" id="A0A382BDI5"/>
<dbReference type="InterPro" id="IPR029479">
    <property type="entry name" value="Nitroreductase"/>
</dbReference>
<accession>A0A382BDI5</accession>
<evidence type="ECO:0000259" key="1">
    <source>
        <dbReference type="Pfam" id="PF00881"/>
    </source>
</evidence>
<reference evidence="2" key="1">
    <citation type="submission" date="2018-05" db="EMBL/GenBank/DDBJ databases">
        <authorList>
            <person name="Lanie J.A."/>
            <person name="Ng W.-L."/>
            <person name="Kazmierczak K.M."/>
            <person name="Andrzejewski T.M."/>
            <person name="Davidsen T.M."/>
            <person name="Wayne K.J."/>
            <person name="Tettelin H."/>
            <person name="Glass J.I."/>
            <person name="Rusch D."/>
            <person name="Podicherti R."/>
            <person name="Tsui H.-C.T."/>
            <person name="Winkler M.E."/>
        </authorList>
    </citation>
    <scope>NUCLEOTIDE SEQUENCE</scope>
</reference>